<comment type="caution">
    <text evidence="1">The sequence shown here is derived from an EMBL/GenBank/DDBJ whole genome shotgun (WGS) entry which is preliminary data.</text>
</comment>
<evidence type="ECO:0000313" key="2">
    <source>
        <dbReference type="Proteomes" id="UP000447434"/>
    </source>
</evidence>
<keyword evidence="2" id="KW-1185">Reference proteome</keyword>
<protein>
    <submittedName>
        <fullName evidence="1">Uncharacterized protein</fullName>
    </submittedName>
</protein>
<sequence>MVSSLGFDALKVDVVCCCNVLCYVGVTENLVRPWGLISIVRITHHSLIRIIIPSCYIFLEKGKTLYFIATI</sequence>
<dbReference type="EMBL" id="WOCE01000015">
    <property type="protein sequence ID" value="KAE9599367.1"/>
    <property type="molecule type" value="Genomic_DNA"/>
</dbReference>
<name>A0A6A4PEZ2_LUPAL</name>
<accession>A0A6A4PEZ2</accession>
<gene>
    <name evidence="1" type="ORF">Lalb_Chr15g0090701</name>
</gene>
<organism evidence="1 2">
    <name type="scientific">Lupinus albus</name>
    <name type="common">White lupine</name>
    <name type="synonym">Lupinus termis</name>
    <dbReference type="NCBI Taxonomy" id="3870"/>
    <lineage>
        <taxon>Eukaryota</taxon>
        <taxon>Viridiplantae</taxon>
        <taxon>Streptophyta</taxon>
        <taxon>Embryophyta</taxon>
        <taxon>Tracheophyta</taxon>
        <taxon>Spermatophyta</taxon>
        <taxon>Magnoliopsida</taxon>
        <taxon>eudicotyledons</taxon>
        <taxon>Gunneridae</taxon>
        <taxon>Pentapetalae</taxon>
        <taxon>rosids</taxon>
        <taxon>fabids</taxon>
        <taxon>Fabales</taxon>
        <taxon>Fabaceae</taxon>
        <taxon>Papilionoideae</taxon>
        <taxon>50 kb inversion clade</taxon>
        <taxon>genistoids sensu lato</taxon>
        <taxon>core genistoids</taxon>
        <taxon>Genisteae</taxon>
        <taxon>Lupinus</taxon>
    </lineage>
</organism>
<reference evidence="2" key="1">
    <citation type="journal article" date="2020" name="Nat. Commun.">
        <title>Genome sequence of the cluster root forming white lupin.</title>
        <authorList>
            <person name="Hufnagel B."/>
            <person name="Marques A."/>
            <person name="Soriano A."/>
            <person name="Marques L."/>
            <person name="Divol F."/>
            <person name="Doumas P."/>
            <person name="Sallet E."/>
            <person name="Mancinotti D."/>
            <person name="Carrere S."/>
            <person name="Marande W."/>
            <person name="Arribat S."/>
            <person name="Keller J."/>
            <person name="Huneau C."/>
            <person name="Blein T."/>
            <person name="Aime D."/>
            <person name="Laguerre M."/>
            <person name="Taylor J."/>
            <person name="Schubert V."/>
            <person name="Nelson M."/>
            <person name="Geu-Flores F."/>
            <person name="Crespi M."/>
            <person name="Gallardo-Guerrero K."/>
            <person name="Delaux P.-M."/>
            <person name="Salse J."/>
            <person name="Berges H."/>
            <person name="Guyot R."/>
            <person name="Gouzy J."/>
            <person name="Peret B."/>
        </authorList>
    </citation>
    <scope>NUCLEOTIDE SEQUENCE [LARGE SCALE GENOMIC DNA]</scope>
    <source>
        <strain evidence="2">cv. Amiga</strain>
    </source>
</reference>
<proteinExistence type="predicted"/>
<evidence type="ECO:0000313" key="1">
    <source>
        <dbReference type="EMBL" id="KAE9599367.1"/>
    </source>
</evidence>
<dbReference type="Proteomes" id="UP000447434">
    <property type="component" value="Chromosome 15"/>
</dbReference>
<dbReference type="AlphaFoldDB" id="A0A6A4PEZ2"/>